<evidence type="ECO:0000256" key="6">
    <source>
        <dbReference type="SAM" id="SignalP"/>
    </source>
</evidence>
<evidence type="ECO:0000256" key="1">
    <source>
        <dbReference type="ARBA" id="ARBA00004196"/>
    </source>
</evidence>
<feature type="domain" description="Imelysin-like" evidence="7">
    <location>
        <begin position="56"/>
        <end position="289"/>
    </location>
</feature>
<dbReference type="PANTHER" id="PTHR39192">
    <property type="entry name" value="IRON UPTAKE SYSTEM COMPONENT EFEO"/>
    <property type="match status" value="1"/>
</dbReference>
<keyword evidence="4 6" id="KW-0732">Signal</keyword>
<organism evidence="8 9">
    <name type="scientific">Staphylococcus lugdunensis</name>
    <dbReference type="NCBI Taxonomy" id="28035"/>
    <lineage>
        <taxon>Bacteria</taxon>
        <taxon>Bacillati</taxon>
        <taxon>Bacillota</taxon>
        <taxon>Bacilli</taxon>
        <taxon>Bacillales</taxon>
        <taxon>Staphylococcaceae</taxon>
        <taxon>Staphylococcus</taxon>
    </lineage>
</organism>
<dbReference type="Gene3D" id="1.20.1420.20">
    <property type="entry name" value="M75 peptidase, HXXE motif"/>
    <property type="match status" value="1"/>
</dbReference>
<reference evidence="8 9" key="1">
    <citation type="submission" date="2016-01" db="EMBL/GenBank/DDBJ databases">
        <authorList>
            <person name="Mitreva M."/>
            <person name="Pepin K.H."/>
            <person name="Mihindukulasuriya K.A."/>
            <person name="Fulton R."/>
            <person name="Fronick C."/>
            <person name="O'Laughlin M."/>
            <person name="Miner T."/>
            <person name="Herter B."/>
            <person name="Rosa B.A."/>
            <person name="Cordes M."/>
            <person name="Tomlinson C."/>
            <person name="Wollam A."/>
            <person name="Palsikar V.B."/>
            <person name="Mardis E.R."/>
            <person name="Wilson R.K."/>
        </authorList>
    </citation>
    <scope>NUCLEOTIDE SEQUENCE [LARGE SCALE GENOMIC DNA]</scope>
    <source>
        <strain evidence="8 9">MJR7738</strain>
    </source>
</reference>
<evidence type="ECO:0000313" key="8">
    <source>
        <dbReference type="EMBL" id="KXA39853.1"/>
    </source>
</evidence>
<dbReference type="InterPro" id="IPR018976">
    <property type="entry name" value="Imelysin-like"/>
</dbReference>
<evidence type="ECO:0000256" key="4">
    <source>
        <dbReference type="ARBA" id="ARBA00022729"/>
    </source>
</evidence>
<accession>A0ABD4EID0</accession>
<dbReference type="NCBIfam" id="NF041757">
    <property type="entry name" value="EfeO"/>
    <property type="match status" value="1"/>
</dbReference>
<evidence type="ECO:0000313" key="9">
    <source>
        <dbReference type="Proteomes" id="UP000070063"/>
    </source>
</evidence>
<evidence type="ECO:0000259" key="7">
    <source>
        <dbReference type="Pfam" id="PF09375"/>
    </source>
</evidence>
<name>A0ABD4EID0_STALU</name>
<evidence type="ECO:0000256" key="2">
    <source>
        <dbReference type="ARBA" id="ARBA00005989"/>
    </source>
</evidence>
<comment type="caution">
    <text evidence="8">The sequence shown here is derived from an EMBL/GenBank/DDBJ whole genome shotgun (WGS) entry which is preliminary data.</text>
</comment>
<dbReference type="AlphaFoldDB" id="A0ABD4EID0"/>
<feature type="chain" id="PRO_5044786635" description="Efem/EfeO family lipoprotein" evidence="6">
    <location>
        <begin position="28"/>
        <end position="295"/>
    </location>
</feature>
<dbReference type="Pfam" id="PF09375">
    <property type="entry name" value="Peptidase_M75"/>
    <property type="match status" value="1"/>
</dbReference>
<dbReference type="GO" id="GO:0030313">
    <property type="term" value="C:cell envelope"/>
    <property type="evidence" value="ECO:0007669"/>
    <property type="project" value="UniProtKB-SubCell"/>
</dbReference>
<feature type="region of interest" description="Disordered" evidence="5">
    <location>
        <begin position="33"/>
        <end position="53"/>
    </location>
</feature>
<dbReference type="InterPro" id="IPR053377">
    <property type="entry name" value="Iron_uptake_EfeM/EfeO"/>
</dbReference>
<evidence type="ECO:0000256" key="3">
    <source>
        <dbReference type="ARBA" id="ARBA00019991"/>
    </source>
</evidence>
<dbReference type="InterPro" id="IPR038352">
    <property type="entry name" value="Imelysin_sf"/>
</dbReference>
<dbReference type="CDD" id="cd14656">
    <property type="entry name" value="Imelysin-like_EfeO"/>
    <property type="match status" value="1"/>
</dbReference>
<dbReference type="PANTHER" id="PTHR39192:SF1">
    <property type="entry name" value="IRON UPTAKE SYSTEM COMPONENT EFEO"/>
    <property type="match status" value="1"/>
</dbReference>
<sequence>MIVHNILEVIILKKLPTILLASSLLLAACGSQDGGQDSHSKNKSSKSNNTAELKKATKEYEKYTDKQLDKFLKGTTDFVNAVKNDDMEKAKSLYPKVRMYYERSEPVAEAFGDLDPKIDARLADMKEEKKEDKWTGYHKIERSLYQDNKIDATTKKDADQLLKDAKELDAKADTLKITPKLMLQGSVDLLNEVSTSKITGEEEIYSHTDLYDFKANIEGAQKIYTLFKPELNKKDKKLSADIQKNFDKVNKLLDKYKDGDGYKPYGDVSKADRKALADAVNALGEPLSKMAVITE</sequence>
<gene>
    <name evidence="8" type="ORF">HMPREF3225_00463</name>
</gene>
<protein>
    <recommendedName>
        <fullName evidence="3">Efem/EfeO family lipoprotein</fullName>
    </recommendedName>
</protein>
<evidence type="ECO:0000256" key="5">
    <source>
        <dbReference type="SAM" id="MobiDB-lite"/>
    </source>
</evidence>
<dbReference type="EMBL" id="LRQI01000021">
    <property type="protein sequence ID" value="KXA39853.1"/>
    <property type="molecule type" value="Genomic_DNA"/>
</dbReference>
<feature type="signal peptide" evidence="6">
    <location>
        <begin position="1"/>
        <end position="27"/>
    </location>
</feature>
<dbReference type="InterPro" id="IPR050894">
    <property type="entry name" value="EfeM/EfeO_iron_uptake"/>
</dbReference>
<proteinExistence type="inferred from homology"/>
<comment type="similarity">
    <text evidence="2">Belongs to the EfeM/EfeO family.</text>
</comment>
<dbReference type="InterPro" id="IPR034981">
    <property type="entry name" value="Imelysin-like_EfeO/Algp7"/>
</dbReference>
<comment type="subcellular location">
    <subcellularLocation>
        <location evidence="1">Cell envelope</location>
    </subcellularLocation>
</comment>
<dbReference type="Proteomes" id="UP000070063">
    <property type="component" value="Unassembled WGS sequence"/>
</dbReference>